<dbReference type="InterPro" id="IPR020596">
    <property type="entry name" value="rRNA_Ade_Mease_Trfase_CS"/>
</dbReference>
<comment type="subcellular location">
    <subcellularLocation>
        <location evidence="7">Cytoplasm</location>
    </subcellularLocation>
</comment>
<feature type="domain" description="Ribosomal RNA adenine methylase transferase N-terminal" evidence="9">
    <location>
        <begin position="35"/>
        <end position="211"/>
    </location>
</feature>
<evidence type="ECO:0000256" key="1">
    <source>
        <dbReference type="ARBA" id="ARBA00022490"/>
    </source>
</evidence>
<name>A0AAU7VLR2_9FIRM</name>
<dbReference type="InterPro" id="IPR023165">
    <property type="entry name" value="rRNA_Ade_diMease-like_C"/>
</dbReference>
<keyword evidence="4 7" id="KW-0808">Transferase</keyword>
<dbReference type="EMBL" id="CP158367">
    <property type="protein sequence ID" value="XBX74970.1"/>
    <property type="molecule type" value="Genomic_DNA"/>
</dbReference>
<dbReference type="SMART" id="SM00650">
    <property type="entry name" value="rADc"/>
    <property type="match status" value="1"/>
</dbReference>
<reference evidence="10" key="2">
    <citation type="submission" date="2024-06" db="EMBL/GenBank/DDBJ databases">
        <authorList>
            <person name="Petrova K.O."/>
            <person name="Toshchakov S.V."/>
            <person name="Boltjanskaja Y.V."/>
            <person name="Kevbrin V."/>
        </authorList>
    </citation>
    <scope>NUCLEOTIDE SEQUENCE</scope>
    <source>
        <strain evidence="10">Z-910T</strain>
    </source>
</reference>
<comment type="function">
    <text evidence="7">Specifically dimethylates two adjacent adenosines (A1518 and A1519) in the loop of a conserved hairpin near the 3'-end of 16S rRNA in the 30S particle. May play a critical role in biogenesis of 30S subunits.</text>
</comment>
<dbReference type="InterPro" id="IPR011530">
    <property type="entry name" value="rRNA_adenine_dimethylase"/>
</dbReference>
<dbReference type="FunFam" id="1.10.8.100:FF:000001">
    <property type="entry name" value="Ribosomal RNA small subunit methyltransferase A"/>
    <property type="match status" value="1"/>
</dbReference>
<evidence type="ECO:0000256" key="6">
    <source>
        <dbReference type="ARBA" id="ARBA00022884"/>
    </source>
</evidence>
<dbReference type="CDD" id="cd02440">
    <property type="entry name" value="AdoMet_MTases"/>
    <property type="match status" value="1"/>
</dbReference>
<dbReference type="EC" id="2.1.1.182" evidence="7"/>
<evidence type="ECO:0000259" key="9">
    <source>
        <dbReference type="SMART" id="SM00650"/>
    </source>
</evidence>
<feature type="binding site" evidence="7 8">
    <location>
        <position position="30"/>
    </location>
    <ligand>
        <name>S-adenosyl-L-methionine</name>
        <dbReference type="ChEBI" id="CHEBI:59789"/>
    </ligand>
</feature>
<dbReference type="InterPro" id="IPR029063">
    <property type="entry name" value="SAM-dependent_MTases_sf"/>
</dbReference>
<feature type="binding site" evidence="7 8">
    <location>
        <position position="55"/>
    </location>
    <ligand>
        <name>S-adenosyl-L-methionine</name>
        <dbReference type="ChEBI" id="CHEBI:59789"/>
    </ligand>
</feature>
<evidence type="ECO:0000256" key="8">
    <source>
        <dbReference type="PROSITE-ProRule" id="PRU01026"/>
    </source>
</evidence>
<dbReference type="RefSeq" id="WP_350343717.1">
    <property type="nucleotide sequence ID" value="NZ_CP158367.1"/>
</dbReference>
<sequence length="286" mass="32375">MNEVTKVQNIKKFMAQHGFNIKKKFGQNFLIDDNILDKIVKNTTPDKSTTVLEIGPGLGALTHKLAENEAKVIAVEIDTSLKKHLMELEENYPNINLIFADALKLDLEELLQADITQGNTLKVTANLPYYITTPLLFKILESKVRFHSLTLMMQLEVAQRILAKPGGKEYGNLTVAVQYYGDASLVTKVPPSCFYPQPKVESAVINITTNSKKPKLQDESFFFSLTKQAFSKRRKMLVNNLESIVPLSKSQLNEVLEEIGIDGKRRAETLNIEEFTRISNKLIKYR</sequence>
<dbReference type="GO" id="GO:0052908">
    <property type="term" value="F:16S rRNA (adenine(1518)-N(6)/adenine(1519)-N(6))-dimethyltransferase activity"/>
    <property type="evidence" value="ECO:0007669"/>
    <property type="project" value="UniProtKB-EC"/>
</dbReference>
<dbReference type="NCBIfam" id="TIGR00755">
    <property type="entry name" value="ksgA"/>
    <property type="match status" value="1"/>
</dbReference>
<feature type="binding site" evidence="7 8">
    <location>
        <position position="28"/>
    </location>
    <ligand>
        <name>S-adenosyl-L-methionine</name>
        <dbReference type="ChEBI" id="CHEBI:59789"/>
    </ligand>
</feature>
<dbReference type="Gene3D" id="1.10.8.100">
    <property type="entry name" value="Ribosomal RNA adenine dimethylase-like, domain 2"/>
    <property type="match status" value="1"/>
</dbReference>
<evidence type="ECO:0000256" key="5">
    <source>
        <dbReference type="ARBA" id="ARBA00022691"/>
    </source>
</evidence>
<keyword evidence="1 7" id="KW-0963">Cytoplasm</keyword>
<accession>A0AAU7VLR2</accession>
<evidence type="ECO:0000313" key="10">
    <source>
        <dbReference type="EMBL" id="XBX74970.1"/>
    </source>
</evidence>
<dbReference type="Gene3D" id="3.40.50.150">
    <property type="entry name" value="Vaccinia Virus protein VP39"/>
    <property type="match status" value="1"/>
</dbReference>
<proteinExistence type="inferred from homology"/>
<dbReference type="HAMAP" id="MF_00607">
    <property type="entry name" value="16SrRNA_methyltr_A"/>
    <property type="match status" value="1"/>
</dbReference>
<dbReference type="PANTHER" id="PTHR11727:SF7">
    <property type="entry name" value="DIMETHYLADENOSINE TRANSFERASE-RELATED"/>
    <property type="match status" value="1"/>
</dbReference>
<evidence type="ECO:0000256" key="7">
    <source>
        <dbReference type="HAMAP-Rule" id="MF_00607"/>
    </source>
</evidence>
<dbReference type="SUPFAM" id="SSF53335">
    <property type="entry name" value="S-adenosyl-L-methionine-dependent methyltransferases"/>
    <property type="match status" value="1"/>
</dbReference>
<keyword evidence="2 7" id="KW-0698">rRNA processing</keyword>
<protein>
    <recommendedName>
        <fullName evidence="7">Ribosomal RNA small subunit methyltransferase A</fullName>
        <ecNumber evidence="7">2.1.1.182</ecNumber>
    </recommendedName>
    <alternativeName>
        <fullName evidence="7">16S rRNA (adenine(1518)-N(6)/adenine(1519)-N(6))-dimethyltransferase</fullName>
    </alternativeName>
    <alternativeName>
        <fullName evidence="7">16S rRNA dimethyladenosine transferase</fullName>
    </alternativeName>
    <alternativeName>
        <fullName evidence="7">16S rRNA dimethylase</fullName>
    </alternativeName>
    <alternativeName>
        <fullName evidence="7">S-adenosylmethionine-6-N', N'-adenosyl(rRNA) dimethyltransferase</fullName>
    </alternativeName>
</protein>
<dbReference type="GO" id="GO:0005829">
    <property type="term" value="C:cytosol"/>
    <property type="evidence" value="ECO:0007669"/>
    <property type="project" value="TreeGrafter"/>
</dbReference>
<dbReference type="PANTHER" id="PTHR11727">
    <property type="entry name" value="DIMETHYLADENOSINE TRANSFERASE"/>
    <property type="match status" value="1"/>
</dbReference>
<dbReference type="InterPro" id="IPR020598">
    <property type="entry name" value="rRNA_Ade_methylase_Trfase_N"/>
</dbReference>
<evidence type="ECO:0000256" key="2">
    <source>
        <dbReference type="ARBA" id="ARBA00022552"/>
    </source>
</evidence>
<comment type="similarity">
    <text evidence="7">Belongs to the class I-like SAM-binding methyltransferase superfamily. rRNA adenine N(6)-methyltransferase family. RsmA subfamily.</text>
</comment>
<dbReference type="AlphaFoldDB" id="A0AAU7VLR2"/>
<dbReference type="Pfam" id="PF00398">
    <property type="entry name" value="RrnaAD"/>
    <property type="match status" value="1"/>
</dbReference>
<evidence type="ECO:0000256" key="3">
    <source>
        <dbReference type="ARBA" id="ARBA00022603"/>
    </source>
</evidence>
<keyword evidence="5 7" id="KW-0949">S-adenosyl-L-methionine</keyword>
<reference evidence="10" key="1">
    <citation type="journal article" date="2013" name="Extremophiles">
        <title>Proteinivorax tanatarense gen. nov., sp. nov., an anaerobic, haloalkaliphilic, proteolytic bacterium isolated from a decaying algal bloom, and proposal of Proteinivoraceae fam. nov.</title>
        <authorList>
            <person name="Kevbrin V."/>
            <person name="Boltyanskaya Y."/>
            <person name="Zhilina T."/>
            <person name="Kolganova T."/>
            <person name="Lavrentjeva E."/>
            <person name="Kuznetsov B."/>
        </authorList>
    </citation>
    <scope>NUCLEOTIDE SEQUENCE</scope>
    <source>
        <strain evidence="10">Z-910T</strain>
    </source>
</reference>
<dbReference type="PROSITE" id="PS01131">
    <property type="entry name" value="RRNA_A_DIMETH"/>
    <property type="match status" value="1"/>
</dbReference>
<dbReference type="GO" id="GO:0003723">
    <property type="term" value="F:RNA binding"/>
    <property type="evidence" value="ECO:0007669"/>
    <property type="project" value="UniProtKB-UniRule"/>
</dbReference>
<dbReference type="PROSITE" id="PS51689">
    <property type="entry name" value="SAM_RNA_A_N6_MT"/>
    <property type="match status" value="1"/>
</dbReference>
<gene>
    <name evidence="7 10" type="primary">rsmA</name>
    <name evidence="7" type="synonym">ksgA</name>
    <name evidence="10" type="ORF">PRVXT_000058</name>
</gene>
<feature type="binding site" evidence="7 8">
    <location>
        <position position="126"/>
    </location>
    <ligand>
        <name>S-adenosyl-L-methionine</name>
        <dbReference type="ChEBI" id="CHEBI:59789"/>
    </ligand>
</feature>
<feature type="binding site" evidence="7 8">
    <location>
        <position position="101"/>
    </location>
    <ligand>
        <name>S-adenosyl-L-methionine</name>
        <dbReference type="ChEBI" id="CHEBI:59789"/>
    </ligand>
</feature>
<organism evidence="10">
    <name type="scientific">Proteinivorax tanatarense</name>
    <dbReference type="NCBI Taxonomy" id="1260629"/>
    <lineage>
        <taxon>Bacteria</taxon>
        <taxon>Bacillati</taxon>
        <taxon>Bacillota</taxon>
        <taxon>Clostridia</taxon>
        <taxon>Eubacteriales</taxon>
        <taxon>Proteinivoracaceae</taxon>
        <taxon>Proteinivorax</taxon>
    </lineage>
</organism>
<dbReference type="FunFam" id="3.40.50.150:FF:000023">
    <property type="entry name" value="Ribosomal RNA small subunit methyltransferase A"/>
    <property type="match status" value="1"/>
</dbReference>
<feature type="binding site" evidence="7 8">
    <location>
        <position position="76"/>
    </location>
    <ligand>
        <name>S-adenosyl-L-methionine</name>
        <dbReference type="ChEBI" id="CHEBI:59789"/>
    </ligand>
</feature>
<comment type="catalytic activity">
    <reaction evidence="7">
        <text>adenosine(1518)/adenosine(1519) in 16S rRNA + 4 S-adenosyl-L-methionine = N(6)-dimethyladenosine(1518)/N(6)-dimethyladenosine(1519) in 16S rRNA + 4 S-adenosyl-L-homocysteine + 4 H(+)</text>
        <dbReference type="Rhea" id="RHEA:19609"/>
        <dbReference type="Rhea" id="RHEA-COMP:10232"/>
        <dbReference type="Rhea" id="RHEA-COMP:10233"/>
        <dbReference type="ChEBI" id="CHEBI:15378"/>
        <dbReference type="ChEBI" id="CHEBI:57856"/>
        <dbReference type="ChEBI" id="CHEBI:59789"/>
        <dbReference type="ChEBI" id="CHEBI:74411"/>
        <dbReference type="ChEBI" id="CHEBI:74493"/>
        <dbReference type="EC" id="2.1.1.182"/>
    </reaction>
</comment>
<keyword evidence="6 7" id="KW-0694">RNA-binding</keyword>
<dbReference type="InterPro" id="IPR001737">
    <property type="entry name" value="KsgA/Erm"/>
</dbReference>
<evidence type="ECO:0000256" key="4">
    <source>
        <dbReference type="ARBA" id="ARBA00022679"/>
    </source>
</evidence>
<keyword evidence="3 7" id="KW-0489">Methyltransferase</keyword>